<proteinExistence type="predicted"/>
<dbReference type="PANTHER" id="PTHR30349:SF64">
    <property type="entry name" value="PROPHAGE INTEGRASE INTD-RELATED"/>
    <property type="match status" value="1"/>
</dbReference>
<sequence>MLNDYYDNHPFKVTYPAISRYKHRLEPFYQNLAEEFRASLAVKKNTVAMLYSIARDFFYHLQQLSVTDLAAINQEILYDFLMMEYKDHQGCMNNVTYVLRLICEHFRSKGFHNFPLELMPFSLPPSRSKILPSFERKDMEYILAQPDISTPTGKRDYAILMLASFTGIRAVDIANIKLEDINWREMTIHFVQHKTGFGLSLPLVPNAAAAVADYILNARPEVDSPYIFLTEIAPYRRLSDKSSVANVLNKYIKISGIEKKRHDGKSFHAFRRSMGIWLLDTVSSPEMISQILGHQSKDVLKRYLPLSPSKLSICALGFDGIQVESEVYR</sequence>
<dbReference type="Proteomes" id="UP000623967">
    <property type="component" value="Unassembled WGS sequence"/>
</dbReference>
<evidence type="ECO:0000313" key="3">
    <source>
        <dbReference type="EMBL" id="MBL4951667.1"/>
    </source>
</evidence>
<evidence type="ECO:0000259" key="2">
    <source>
        <dbReference type="PROSITE" id="PS51898"/>
    </source>
</evidence>
<evidence type="ECO:0000313" key="4">
    <source>
        <dbReference type="Proteomes" id="UP000623967"/>
    </source>
</evidence>
<reference evidence="3 4" key="1">
    <citation type="submission" date="2021-01" db="EMBL/GenBank/DDBJ databases">
        <title>Genome public.</title>
        <authorList>
            <person name="Liu C."/>
            <person name="Sun Q."/>
        </authorList>
    </citation>
    <scope>NUCLEOTIDE SEQUENCE [LARGE SCALE GENOMIC DNA]</scope>
    <source>
        <strain evidence="3 4">YIM B02564</strain>
    </source>
</reference>
<dbReference type="InterPro" id="IPR011010">
    <property type="entry name" value="DNA_brk_join_enz"/>
</dbReference>
<protein>
    <submittedName>
        <fullName evidence="3">Tyrosine-type recombinase/integrase</fullName>
    </submittedName>
</protein>
<dbReference type="PANTHER" id="PTHR30349">
    <property type="entry name" value="PHAGE INTEGRASE-RELATED"/>
    <property type="match status" value="1"/>
</dbReference>
<name>A0ABS1TK20_9BACI</name>
<dbReference type="SUPFAM" id="SSF56349">
    <property type="entry name" value="DNA breaking-rejoining enzymes"/>
    <property type="match status" value="1"/>
</dbReference>
<dbReference type="EMBL" id="JAESWB010000045">
    <property type="protein sequence ID" value="MBL4951667.1"/>
    <property type="molecule type" value="Genomic_DNA"/>
</dbReference>
<accession>A0ABS1TK20</accession>
<feature type="domain" description="Tyr recombinase" evidence="2">
    <location>
        <begin position="129"/>
        <end position="316"/>
    </location>
</feature>
<dbReference type="InterPro" id="IPR050090">
    <property type="entry name" value="Tyrosine_recombinase_XerCD"/>
</dbReference>
<dbReference type="InterPro" id="IPR002104">
    <property type="entry name" value="Integrase_catalytic"/>
</dbReference>
<evidence type="ECO:0000256" key="1">
    <source>
        <dbReference type="ARBA" id="ARBA00023172"/>
    </source>
</evidence>
<dbReference type="Pfam" id="PF00589">
    <property type="entry name" value="Phage_integrase"/>
    <property type="match status" value="1"/>
</dbReference>
<organism evidence="3 4">
    <name type="scientific">Neobacillus paridis</name>
    <dbReference type="NCBI Taxonomy" id="2803862"/>
    <lineage>
        <taxon>Bacteria</taxon>
        <taxon>Bacillati</taxon>
        <taxon>Bacillota</taxon>
        <taxon>Bacilli</taxon>
        <taxon>Bacillales</taxon>
        <taxon>Bacillaceae</taxon>
        <taxon>Neobacillus</taxon>
    </lineage>
</organism>
<keyword evidence="1" id="KW-0233">DNA recombination</keyword>
<dbReference type="InterPro" id="IPR013762">
    <property type="entry name" value="Integrase-like_cat_sf"/>
</dbReference>
<dbReference type="RefSeq" id="WP_202652945.1">
    <property type="nucleotide sequence ID" value="NZ_JAESWB010000045.1"/>
</dbReference>
<gene>
    <name evidence="3" type="ORF">JK635_05365</name>
</gene>
<dbReference type="PROSITE" id="PS51898">
    <property type="entry name" value="TYR_RECOMBINASE"/>
    <property type="match status" value="1"/>
</dbReference>
<keyword evidence="4" id="KW-1185">Reference proteome</keyword>
<comment type="caution">
    <text evidence="3">The sequence shown here is derived from an EMBL/GenBank/DDBJ whole genome shotgun (WGS) entry which is preliminary data.</text>
</comment>
<dbReference type="Gene3D" id="1.10.443.10">
    <property type="entry name" value="Intergrase catalytic core"/>
    <property type="match status" value="1"/>
</dbReference>